<accession>A0A9P7VG72</accession>
<comment type="caution">
    <text evidence="2">The sequence shown here is derived from an EMBL/GenBank/DDBJ whole genome shotgun (WGS) entry which is preliminary data.</text>
</comment>
<dbReference type="Proteomes" id="UP000812287">
    <property type="component" value="Unassembled WGS sequence"/>
</dbReference>
<reference evidence="2" key="1">
    <citation type="submission" date="2020-11" db="EMBL/GenBank/DDBJ databases">
        <title>Adaptations for nitrogen fixation in a non-lichenized fungal sporocarp promotes dispersal by wood-feeding termites.</title>
        <authorList>
            <consortium name="DOE Joint Genome Institute"/>
            <person name="Koch R.A."/>
            <person name="Yoon G."/>
            <person name="Arayal U."/>
            <person name="Lail K."/>
            <person name="Amirebrahimi M."/>
            <person name="Labutti K."/>
            <person name="Lipzen A."/>
            <person name="Riley R."/>
            <person name="Barry K."/>
            <person name="Henrissat B."/>
            <person name="Grigoriev I.V."/>
            <person name="Herr J.R."/>
            <person name="Aime M.C."/>
        </authorList>
    </citation>
    <scope>NUCLEOTIDE SEQUENCE</scope>
    <source>
        <strain evidence="2">MCA 3950</strain>
    </source>
</reference>
<gene>
    <name evidence="2" type="ORF">BT62DRAFT_924364</name>
</gene>
<dbReference type="EMBL" id="MU250579">
    <property type="protein sequence ID" value="KAG7439988.1"/>
    <property type="molecule type" value="Genomic_DNA"/>
</dbReference>
<sequence length="557" mass="61574">MSSTASSTSDVYAVSRAEAQSYYAGLHSAPTLLYRTGKEWSPPSGPEAQCRLKELREVFDHPITTVWNNDLGWRVVKVLDAHTIPFTTVDVVRFKMVEVDEAPEDEEDTDKETVEANKPVVSPVTIWIGVFPESTSATAAHDAAQDILALLKDYQITDVDVDFRESFYMCEAGPRLLKPVSVDDPLIDVVGPLTPTLGLHISTKARPDAGGTMALYLAQGGGSEKLFGLSCRHVLIGSKEANNDYVYHPSAPRKNVLLLSNRDITDLVNSIEINITGHSTAVKNYRKEIKGFEEREKGTNAGDVMEAKAARIEAQALLDDVEKKIDALRVLRKQLNNDWNRLQNRVLGHILRSPPISVSVGRHRFTEDWGVFEVDRAKLGDGFQGNKIDLGTKLTPEEFKKKCFALGDANWEFTYPEDRLLPLMGIIPDNALRTPNMWDSDGEPCLLVIKNGNATNTTIGRANGVFSIVREYFTDTSIDQTSMEWVIINYDSKSEVFSKPGDSGSVIADIHGRIGGMLTGGSGKTPSSDMTYATPFWWLLERIKVNGFPNVHLGVVT</sequence>
<feature type="coiled-coil region" evidence="1">
    <location>
        <begin position="304"/>
        <end position="345"/>
    </location>
</feature>
<keyword evidence="1" id="KW-0175">Coiled coil</keyword>
<dbReference type="AlphaFoldDB" id="A0A9P7VG72"/>
<evidence type="ECO:0000256" key="1">
    <source>
        <dbReference type="SAM" id="Coils"/>
    </source>
</evidence>
<keyword evidence="3" id="KW-1185">Reference proteome</keyword>
<proteinExistence type="predicted"/>
<organism evidence="2 3">
    <name type="scientific">Guyanagaster necrorhizus</name>
    <dbReference type="NCBI Taxonomy" id="856835"/>
    <lineage>
        <taxon>Eukaryota</taxon>
        <taxon>Fungi</taxon>
        <taxon>Dikarya</taxon>
        <taxon>Basidiomycota</taxon>
        <taxon>Agaricomycotina</taxon>
        <taxon>Agaricomycetes</taxon>
        <taxon>Agaricomycetidae</taxon>
        <taxon>Agaricales</taxon>
        <taxon>Marasmiineae</taxon>
        <taxon>Physalacriaceae</taxon>
        <taxon>Guyanagaster</taxon>
    </lineage>
</organism>
<protein>
    <submittedName>
        <fullName evidence="2">Uncharacterized protein</fullName>
    </submittedName>
</protein>
<evidence type="ECO:0000313" key="2">
    <source>
        <dbReference type="EMBL" id="KAG7439988.1"/>
    </source>
</evidence>
<dbReference type="GeneID" id="66106898"/>
<name>A0A9P7VG72_9AGAR</name>
<dbReference type="OrthoDB" id="5424209at2759"/>
<evidence type="ECO:0000313" key="3">
    <source>
        <dbReference type="Proteomes" id="UP000812287"/>
    </source>
</evidence>
<dbReference type="RefSeq" id="XP_043033488.1">
    <property type="nucleotide sequence ID" value="XM_043184601.1"/>
</dbReference>